<sequence length="259" mass="27951">MYPYLLHSGHLYLPTFGALAALGLMAALTLSLRTAEWVGISPDAIWNAGSFAALAAFLLSRLLLVATNFRSFLAYPMYLLAVPSLTPGGILLTLIAVGVWLWTKQIPLMAALDAWAPCATLVWVFLAVGHFAEGSDLGLPTSTWIGIALPGTTTRMIPVALFAAALALGLTWLLLRSLAKDGTPGRTFALAMTLTGFGQFVLSFWREPAEGVFGDTLDPLQWVAIGMMAVGVGFWVATQQVQKQIPFGNDKQELQEQRR</sequence>
<evidence type="ECO:0000256" key="3">
    <source>
        <dbReference type="ARBA" id="ARBA00022679"/>
    </source>
</evidence>
<dbReference type="PANTHER" id="PTHR30589:SF0">
    <property type="entry name" value="PHOSPHATIDYLGLYCEROL--PROLIPOPROTEIN DIACYLGLYCERYL TRANSFERASE"/>
    <property type="match status" value="1"/>
</dbReference>
<keyword evidence="8" id="KW-0449">Lipoprotein</keyword>
<evidence type="ECO:0000256" key="4">
    <source>
        <dbReference type="ARBA" id="ARBA00022692"/>
    </source>
</evidence>
<keyword evidence="5 7" id="KW-1133">Transmembrane helix</keyword>
<keyword evidence="6 7" id="KW-0472">Membrane</keyword>
<feature type="transmembrane region" description="Helical" evidence="7">
    <location>
        <begin position="187"/>
        <end position="205"/>
    </location>
</feature>
<comment type="similarity">
    <text evidence="1">Belongs to the Lgt family.</text>
</comment>
<feature type="transmembrane region" description="Helical" evidence="7">
    <location>
        <begin position="114"/>
        <end position="132"/>
    </location>
</feature>
<dbReference type="GO" id="GO:0042158">
    <property type="term" value="P:lipoprotein biosynthetic process"/>
    <property type="evidence" value="ECO:0007669"/>
    <property type="project" value="InterPro"/>
</dbReference>
<feature type="transmembrane region" description="Helical" evidence="7">
    <location>
        <begin position="78"/>
        <end position="102"/>
    </location>
</feature>
<evidence type="ECO:0000256" key="5">
    <source>
        <dbReference type="ARBA" id="ARBA00022989"/>
    </source>
</evidence>
<protein>
    <submittedName>
        <fullName evidence="8">Phosphatidylglycerol:prolipoprotein diacylglycerol transferase</fullName>
    </submittedName>
</protein>
<evidence type="ECO:0000313" key="8">
    <source>
        <dbReference type="EMBL" id="SNT20261.1"/>
    </source>
</evidence>
<keyword evidence="2" id="KW-1003">Cell membrane</keyword>
<dbReference type="AlphaFoldDB" id="A0A239KQ20"/>
<feature type="transmembrane region" description="Helical" evidence="7">
    <location>
        <begin position="44"/>
        <end position="66"/>
    </location>
</feature>
<feature type="transmembrane region" description="Helical" evidence="7">
    <location>
        <begin position="220"/>
        <end position="237"/>
    </location>
</feature>
<dbReference type="RefSeq" id="WP_089409204.1">
    <property type="nucleotide sequence ID" value="NZ_FZOU01000005.1"/>
</dbReference>
<feature type="transmembrane region" description="Helical" evidence="7">
    <location>
        <begin position="12"/>
        <end position="32"/>
    </location>
</feature>
<evidence type="ECO:0000313" key="9">
    <source>
        <dbReference type="Proteomes" id="UP000198356"/>
    </source>
</evidence>
<dbReference type="EMBL" id="FZOU01000005">
    <property type="protein sequence ID" value="SNT20261.1"/>
    <property type="molecule type" value="Genomic_DNA"/>
</dbReference>
<evidence type="ECO:0000256" key="1">
    <source>
        <dbReference type="ARBA" id="ARBA00007150"/>
    </source>
</evidence>
<organism evidence="8 9">
    <name type="scientific">Granulicella rosea</name>
    <dbReference type="NCBI Taxonomy" id="474952"/>
    <lineage>
        <taxon>Bacteria</taxon>
        <taxon>Pseudomonadati</taxon>
        <taxon>Acidobacteriota</taxon>
        <taxon>Terriglobia</taxon>
        <taxon>Terriglobales</taxon>
        <taxon>Acidobacteriaceae</taxon>
        <taxon>Granulicella</taxon>
    </lineage>
</organism>
<reference evidence="8 9" key="1">
    <citation type="submission" date="2017-06" db="EMBL/GenBank/DDBJ databases">
        <authorList>
            <person name="Kim H.J."/>
            <person name="Triplett B.A."/>
        </authorList>
    </citation>
    <scope>NUCLEOTIDE SEQUENCE [LARGE SCALE GENOMIC DNA]</scope>
    <source>
        <strain evidence="8 9">DSM 18704</strain>
    </source>
</reference>
<dbReference type="Proteomes" id="UP000198356">
    <property type="component" value="Unassembled WGS sequence"/>
</dbReference>
<keyword evidence="4 7" id="KW-0812">Transmembrane</keyword>
<feature type="transmembrane region" description="Helical" evidence="7">
    <location>
        <begin position="156"/>
        <end position="175"/>
    </location>
</feature>
<dbReference type="InterPro" id="IPR001640">
    <property type="entry name" value="Lgt"/>
</dbReference>
<evidence type="ECO:0000256" key="2">
    <source>
        <dbReference type="ARBA" id="ARBA00022475"/>
    </source>
</evidence>
<keyword evidence="3 8" id="KW-0808">Transferase</keyword>
<dbReference type="PANTHER" id="PTHR30589">
    <property type="entry name" value="PROLIPOPROTEIN DIACYLGLYCERYL TRANSFERASE"/>
    <property type="match status" value="1"/>
</dbReference>
<evidence type="ECO:0000256" key="6">
    <source>
        <dbReference type="ARBA" id="ARBA00023136"/>
    </source>
</evidence>
<keyword evidence="9" id="KW-1185">Reference proteome</keyword>
<name>A0A239KQ20_9BACT</name>
<dbReference type="GO" id="GO:0008961">
    <property type="term" value="F:phosphatidylglycerol-prolipoprotein diacylglyceryl transferase activity"/>
    <property type="evidence" value="ECO:0007669"/>
    <property type="project" value="InterPro"/>
</dbReference>
<proteinExistence type="inferred from homology"/>
<evidence type="ECO:0000256" key="7">
    <source>
        <dbReference type="SAM" id="Phobius"/>
    </source>
</evidence>
<accession>A0A239KQ20</accession>
<dbReference type="OrthoDB" id="118679at2"/>
<dbReference type="GO" id="GO:0005886">
    <property type="term" value="C:plasma membrane"/>
    <property type="evidence" value="ECO:0007669"/>
    <property type="project" value="InterPro"/>
</dbReference>
<dbReference type="Pfam" id="PF01790">
    <property type="entry name" value="LGT"/>
    <property type="match status" value="1"/>
</dbReference>
<gene>
    <name evidence="8" type="ORF">SAMN05421770_105126</name>
</gene>